<dbReference type="InterPro" id="IPR000209">
    <property type="entry name" value="Peptidase_S8/S53_dom"/>
</dbReference>
<feature type="compositionally biased region" description="Low complexity" evidence="6">
    <location>
        <begin position="508"/>
        <end position="524"/>
    </location>
</feature>
<dbReference type="PANTHER" id="PTHR43399">
    <property type="entry name" value="SUBTILISIN-RELATED"/>
    <property type="match status" value="1"/>
</dbReference>
<keyword evidence="7" id="KW-0732">Signal</keyword>
<sequence>MRNLLSLAIMLALPAGALANDDSVNYQERCLISFSGAQQDVCESRVFAEPADLASLMSPDAVKQSTLRIVKFDGPILDEQRQAVELAGARIIGYAPYHAYIVRMEPALDAEMKRIAGVVWAGPMLPALKVDPNIFAELRQGNLTSQLGIETLSMSLDSPQDGASLRLALGSIAGLSDLKVQEVGGELRASARFDRSPAGRNDLVHALETLALRDDVLSVSFRKPLTSRNSQGHWLHQGNVSAQYPIWDRGIYGCGQIVGELDTGLHMDNIAFKDATQTLPISVCTTGATCAAIAANNDHRKVVAYYKWSGLAGTGWEDNHGHGTHVAGSIMGNDNGVNPGQNCATLTAPSGTSNLVGMAPYAKLVMQESGANLAYLNTMGGTPYHAVDIAYQNGARIHSNSWGGGCTNQFGTCVSGCSVTYDDSARDADRVAKDRSDALVVFAAGNDATACPNGNNVGSPGNAKNVLTIAATGRGTSGNNMASFSSRGPALDARTKPDLGAQGSSIVSAGRSASGTTTMSGTSMATPTASGLAALVRDYLAQGYYPSGVKTPSDAITAPSGALLKAILTAGAFQMTGTGAGPNPGQAQGFGRILLEDSLYFGGDASHLFLHDEDSGVGTGDVQTHSLTVSAGTPLTVVLTWSDAAAAINASPATVNALRLEVQAPNGDVWTQKLPAGYSVNDANPTQSTTTSNYDNLNNLHRIRLATPEAGTYQIRVRGIAVPQGPQTYALAAVGGFTISMDPTFNLSATPGEVAFCAGSTAQFDVGVRSRYGFTDPVALSHSGLPGAATGSFSLTPVTPADPAATSQLTVANTAGLARGTYAFQILGNSSGTMPLSQAISATLKVSSGVPLQPGLTAPADAAADVPRTPTFTWAADVAAESYTIEVATDAAFTTIVANGTVDTNTWVPAAPLAPATLHYWRVKANSTCGDSGYSATFSFTTGVTFPEPYCTVTFPSAVEPITKVIFTGINNPSSAVVNGSPALEDFLGVSGGLVQASQSYQIAVEGNTAGSFTTHVNAFFDWNRNGTFDAGESYTIGTITNSTGADGKQAVASIAVPASATPGPVRMRVMKKYNAAGTACNNSGYGQAEDYTVMVQGGGPTYTIGGTVSGTSGAGLALKLNGGADFAIAGDGTYTFPGSLPSGTAYAVTVSAAPAGQSCTVANGSGTVASANVTNVDV</sequence>
<dbReference type="PRINTS" id="PR00723">
    <property type="entry name" value="SUBTILISIN"/>
</dbReference>
<dbReference type="SUPFAM" id="SSF52743">
    <property type="entry name" value="Subtilisin-like"/>
    <property type="match status" value="1"/>
</dbReference>
<dbReference type="InterPro" id="IPR015500">
    <property type="entry name" value="Peptidase_S8_subtilisin-rel"/>
</dbReference>
<keyword evidence="4 5" id="KW-0720">Serine protease</keyword>
<feature type="chain" id="PRO_5043376178" evidence="7">
    <location>
        <begin position="20"/>
        <end position="1179"/>
    </location>
</feature>
<evidence type="ECO:0000256" key="3">
    <source>
        <dbReference type="ARBA" id="ARBA00022801"/>
    </source>
</evidence>
<dbReference type="InterPro" id="IPR008979">
    <property type="entry name" value="Galactose-bd-like_sf"/>
</dbReference>
<comment type="similarity">
    <text evidence="1 5">Belongs to the peptidase S8 family.</text>
</comment>
<dbReference type="InterPro" id="IPR036852">
    <property type="entry name" value="Peptidase_S8/S53_dom_sf"/>
</dbReference>
<evidence type="ECO:0000259" key="8">
    <source>
        <dbReference type="Pfam" id="PF00082"/>
    </source>
</evidence>
<evidence type="ECO:0000256" key="6">
    <source>
        <dbReference type="SAM" id="MobiDB-lite"/>
    </source>
</evidence>
<dbReference type="InterPro" id="IPR045474">
    <property type="entry name" value="GEVED"/>
</dbReference>
<evidence type="ECO:0000313" key="10">
    <source>
        <dbReference type="EMBL" id="MEJ1248561.1"/>
    </source>
</evidence>
<feature type="non-terminal residue" evidence="10">
    <location>
        <position position="1179"/>
    </location>
</feature>
<dbReference type="EMBL" id="JBBDHC010000003">
    <property type="protein sequence ID" value="MEJ1248561.1"/>
    <property type="molecule type" value="Genomic_DNA"/>
</dbReference>
<feature type="region of interest" description="Disordered" evidence="6">
    <location>
        <begin position="500"/>
        <end position="524"/>
    </location>
</feature>
<accession>A0AAW9R2J4</accession>
<evidence type="ECO:0000313" key="11">
    <source>
        <dbReference type="Proteomes" id="UP001364472"/>
    </source>
</evidence>
<evidence type="ECO:0000256" key="4">
    <source>
        <dbReference type="ARBA" id="ARBA00022825"/>
    </source>
</evidence>
<evidence type="ECO:0000256" key="1">
    <source>
        <dbReference type="ARBA" id="ARBA00011073"/>
    </source>
</evidence>
<comment type="caution">
    <text evidence="10">The sequence shown here is derived from an EMBL/GenBank/DDBJ whole genome shotgun (WGS) entry which is preliminary data.</text>
</comment>
<dbReference type="RefSeq" id="WP_337334283.1">
    <property type="nucleotide sequence ID" value="NZ_JBBDHC010000003.1"/>
</dbReference>
<feature type="signal peptide" evidence="7">
    <location>
        <begin position="1"/>
        <end position="19"/>
    </location>
</feature>
<dbReference type="SUPFAM" id="SSF49785">
    <property type="entry name" value="Galactose-binding domain-like"/>
    <property type="match status" value="1"/>
</dbReference>
<dbReference type="InterPro" id="IPR051048">
    <property type="entry name" value="Peptidase_S8/S53_subtilisin"/>
</dbReference>
<keyword evidence="2 5" id="KW-0645">Protease</keyword>
<feature type="domain" description="Peptidase S8/S53" evidence="8">
    <location>
        <begin position="255"/>
        <end position="550"/>
    </location>
</feature>
<evidence type="ECO:0000256" key="2">
    <source>
        <dbReference type="ARBA" id="ARBA00022670"/>
    </source>
</evidence>
<dbReference type="Proteomes" id="UP001364472">
    <property type="component" value="Unassembled WGS sequence"/>
</dbReference>
<dbReference type="Pfam" id="PF00082">
    <property type="entry name" value="Peptidase_S8"/>
    <property type="match status" value="1"/>
</dbReference>
<feature type="active site" description="Charge relay system" evidence="5">
    <location>
        <position position="322"/>
    </location>
</feature>
<keyword evidence="3 5" id="KW-0378">Hydrolase</keyword>
<dbReference type="Gene3D" id="2.60.120.380">
    <property type="match status" value="1"/>
</dbReference>
<dbReference type="InterPro" id="IPR013783">
    <property type="entry name" value="Ig-like_fold"/>
</dbReference>
<feature type="domain" description="GEVED" evidence="9">
    <location>
        <begin position="1017"/>
        <end position="1094"/>
    </location>
</feature>
<name>A0AAW9R2J4_9GAMM</name>
<feature type="active site" description="Charge relay system" evidence="5">
    <location>
        <position position="523"/>
    </location>
</feature>
<dbReference type="CDD" id="cd04842">
    <property type="entry name" value="Peptidases_S8_Kp43_protease"/>
    <property type="match status" value="1"/>
</dbReference>
<dbReference type="Pfam" id="PF20009">
    <property type="entry name" value="GEVED"/>
    <property type="match status" value="1"/>
</dbReference>
<dbReference type="PROSITE" id="PS00138">
    <property type="entry name" value="SUBTILASE_SER"/>
    <property type="match status" value="1"/>
</dbReference>
<dbReference type="GO" id="GO:0006508">
    <property type="term" value="P:proteolysis"/>
    <property type="evidence" value="ECO:0007669"/>
    <property type="project" value="UniProtKB-KW"/>
</dbReference>
<dbReference type="Gene3D" id="3.40.50.200">
    <property type="entry name" value="Peptidase S8/S53 domain"/>
    <property type="match status" value="1"/>
</dbReference>
<evidence type="ECO:0000256" key="5">
    <source>
        <dbReference type="PROSITE-ProRule" id="PRU01240"/>
    </source>
</evidence>
<keyword evidence="11" id="KW-1185">Reference proteome</keyword>
<dbReference type="PROSITE" id="PS51892">
    <property type="entry name" value="SUBTILASE"/>
    <property type="match status" value="1"/>
</dbReference>
<reference evidence="10 11" key="1">
    <citation type="journal article" date="2016" name="Antonie Van Leeuwenhoek">
        <title>Denitratimonas tolerans gen. nov., sp. nov., a denitrifying bacterium isolated from a bioreactor for tannery wastewater treatment.</title>
        <authorList>
            <person name="Han S.I."/>
            <person name="Kim J.O."/>
            <person name="Lee Y.R."/>
            <person name="Ekpeghere K.I."/>
            <person name="Koh S.C."/>
            <person name="Whang K.S."/>
        </authorList>
    </citation>
    <scope>NUCLEOTIDE SEQUENCE [LARGE SCALE GENOMIC DNA]</scope>
    <source>
        <strain evidence="10 11">KACC 17565</strain>
    </source>
</reference>
<feature type="active site" description="Charge relay system" evidence="5">
    <location>
        <position position="262"/>
    </location>
</feature>
<organism evidence="10 11">
    <name type="scientific">Denitratimonas tolerans</name>
    <dbReference type="NCBI Taxonomy" id="1338420"/>
    <lineage>
        <taxon>Bacteria</taxon>
        <taxon>Pseudomonadati</taxon>
        <taxon>Pseudomonadota</taxon>
        <taxon>Gammaproteobacteria</taxon>
        <taxon>Lysobacterales</taxon>
        <taxon>Lysobacteraceae</taxon>
        <taxon>Denitratimonas</taxon>
    </lineage>
</organism>
<dbReference type="InterPro" id="IPR034058">
    <property type="entry name" value="TagA/B/C/D_pept_dom"/>
</dbReference>
<evidence type="ECO:0000259" key="9">
    <source>
        <dbReference type="Pfam" id="PF20009"/>
    </source>
</evidence>
<dbReference type="Gene3D" id="2.60.40.10">
    <property type="entry name" value="Immunoglobulins"/>
    <property type="match status" value="1"/>
</dbReference>
<protein>
    <submittedName>
        <fullName evidence="10">S8 family serine peptidase</fullName>
    </submittedName>
</protein>
<dbReference type="InterPro" id="IPR023828">
    <property type="entry name" value="Peptidase_S8_Ser-AS"/>
</dbReference>
<dbReference type="AlphaFoldDB" id="A0AAW9R2J4"/>
<proteinExistence type="inferred from homology"/>
<dbReference type="GO" id="GO:0004252">
    <property type="term" value="F:serine-type endopeptidase activity"/>
    <property type="evidence" value="ECO:0007669"/>
    <property type="project" value="UniProtKB-UniRule"/>
</dbReference>
<gene>
    <name evidence="10" type="ORF">WB794_02570</name>
</gene>
<dbReference type="PANTHER" id="PTHR43399:SF4">
    <property type="entry name" value="CELL WALL-ASSOCIATED PROTEASE"/>
    <property type="match status" value="1"/>
</dbReference>
<evidence type="ECO:0000256" key="7">
    <source>
        <dbReference type="SAM" id="SignalP"/>
    </source>
</evidence>